<protein>
    <submittedName>
        <fullName evidence="4">Uncharacterized protein</fullName>
    </submittedName>
</protein>
<dbReference type="Pfam" id="PF01053">
    <property type="entry name" value="Cys_Met_Meta_PP"/>
    <property type="match status" value="1"/>
</dbReference>
<dbReference type="InterPro" id="IPR015422">
    <property type="entry name" value="PyrdxlP-dep_Trfase_small"/>
</dbReference>
<keyword evidence="5" id="KW-1185">Reference proteome</keyword>
<dbReference type="RefSeq" id="WP_344106460.1">
    <property type="nucleotide sequence ID" value="NZ_BAAANL010000012.1"/>
</dbReference>
<dbReference type="SUPFAM" id="SSF53383">
    <property type="entry name" value="PLP-dependent transferases"/>
    <property type="match status" value="1"/>
</dbReference>
<comment type="cofactor">
    <cofactor evidence="1 3">
        <name>pyridoxal 5'-phosphate</name>
        <dbReference type="ChEBI" id="CHEBI:597326"/>
    </cofactor>
</comment>
<evidence type="ECO:0000313" key="4">
    <source>
        <dbReference type="EMBL" id="GAA1876036.1"/>
    </source>
</evidence>
<name>A0ABN2NMP3_9MICO</name>
<proteinExistence type="inferred from homology"/>
<accession>A0ABN2NMP3</accession>
<dbReference type="InterPro" id="IPR000277">
    <property type="entry name" value="Cys/Met-Metab_PyrdxlP-dep_enz"/>
</dbReference>
<evidence type="ECO:0000313" key="5">
    <source>
        <dbReference type="Proteomes" id="UP001501094"/>
    </source>
</evidence>
<gene>
    <name evidence="4" type="ORF">GCM10009751_39680</name>
</gene>
<dbReference type="Proteomes" id="UP001501094">
    <property type="component" value="Unassembled WGS sequence"/>
</dbReference>
<keyword evidence="2 3" id="KW-0663">Pyridoxal phosphate</keyword>
<evidence type="ECO:0000256" key="1">
    <source>
        <dbReference type="ARBA" id="ARBA00001933"/>
    </source>
</evidence>
<reference evidence="4 5" key="1">
    <citation type="journal article" date="2019" name="Int. J. Syst. Evol. Microbiol.">
        <title>The Global Catalogue of Microorganisms (GCM) 10K type strain sequencing project: providing services to taxonomists for standard genome sequencing and annotation.</title>
        <authorList>
            <consortium name="The Broad Institute Genomics Platform"/>
            <consortium name="The Broad Institute Genome Sequencing Center for Infectious Disease"/>
            <person name="Wu L."/>
            <person name="Ma J."/>
        </authorList>
    </citation>
    <scope>NUCLEOTIDE SEQUENCE [LARGE SCALE GENOMIC DNA]</scope>
    <source>
        <strain evidence="4 5">JCM 14326</strain>
    </source>
</reference>
<comment type="caution">
    <text evidence="4">The sequence shown here is derived from an EMBL/GenBank/DDBJ whole genome shotgun (WGS) entry which is preliminary data.</text>
</comment>
<organism evidence="4 5">
    <name type="scientific">Myceligenerans crystallogenes</name>
    <dbReference type="NCBI Taxonomy" id="316335"/>
    <lineage>
        <taxon>Bacteria</taxon>
        <taxon>Bacillati</taxon>
        <taxon>Actinomycetota</taxon>
        <taxon>Actinomycetes</taxon>
        <taxon>Micrococcales</taxon>
        <taxon>Promicromonosporaceae</taxon>
        <taxon>Myceligenerans</taxon>
    </lineage>
</organism>
<comment type="similarity">
    <text evidence="3">Belongs to the trans-sulfuration enzymes family.</text>
</comment>
<dbReference type="InterPro" id="IPR015424">
    <property type="entry name" value="PyrdxlP-dep_Trfase"/>
</dbReference>
<evidence type="ECO:0000256" key="2">
    <source>
        <dbReference type="ARBA" id="ARBA00022898"/>
    </source>
</evidence>
<dbReference type="EMBL" id="BAAANL010000012">
    <property type="protein sequence ID" value="GAA1876036.1"/>
    <property type="molecule type" value="Genomic_DNA"/>
</dbReference>
<evidence type="ECO:0000256" key="3">
    <source>
        <dbReference type="RuleBase" id="RU362118"/>
    </source>
</evidence>
<sequence length="114" mass="12695">MRVIFLPWARDRRATRGHGVAAQQMDDGFSGMISLHVDGPAERALRLANHCELFYRATSPGGTESLLEHRHTFEGPGSTAPPDMLRPSIEPENPDDLIADIDQALTRAFQEDDR</sequence>
<dbReference type="Gene3D" id="3.90.1150.10">
    <property type="entry name" value="Aspartate Aminotransferase, domain 1"/>
    <property type="match status" value="1"/>
</dbReference>